<accession>A0A1G2F9S9</accession>
<dbReference type="NCBIfam" id="TIGR00496">
    <property type="entry name" value="frr"/>
    <property type="match status" value="1"/>
</dbReference>
<feature type="domain" description="Ribosome recycling factor" evidence="5">
    <location>
        <begin position="21"/>
        <end position="183"/>
    </location>
</feature>
<evidence type="ECO:0000259" key="5">
    <source>
        <dbReference type="Pfam" id="PF01765"/>
    </source>
</evidence>
<proteinExistence type="inferred from homology"/>
<gene>
    <name evidence="3" type="primary">frr</name>
    <name evidence="6" type="ORF">A2Y98_03100</name>
</gene>
<dbReference type="HAMAP" id="MF_00040">
    <property type="entry name" value="RRF"/>
    <property type="match status" value="1"/>
</dbReference>
<dbReference type="AlphaFoldDB" id="A0A1G2F9S9"/>
<dbReference type="Proteomes" id="UP000179099">
    <property type="component" value="Unassembled WGS sequence"/>
</dbReference>
<comment type="similarity">
    <text evidence="1 3">Belongs to the RRF family.</text>
</comment>
<dbReference type="GO" id="GO:0006415">
    <property type="term" value="P:translational termination"/>
    <property type="evidence" value="ECO:0007669"/>
    <property type="project" value="UniProtKB-UniRule"/>
</dbReference>
<dbReference type="EMBL" id="MHMW01000012">
    <property type="protein sequence ID" value="OGZ34368.1"/>
    <property type="molecule type" value="Genomic_DNA"/>
</dbReference>
<dbReference type="SUPFAM" id="SSF55194">
    <property type="entry name" value="Ribosome recycling factor, RRF"/>
    <property type="match status" value="1"/>
</dbReference>
<name>A0A1G2F9S9_9BACT</name>
<dbReference type="FunFam" id="3.30.1360.40:FF:000001">
    <property type="entry name" value="Ribosome-recycling factor"/>
    <property type="match status" value="1"/>
</dbReference>
<dbReference type="Gene3D" id="3.30.1360.40">
    <property type="match status" value="1"/>
</dbReference>
<keyword evidence="2 3" id="KW-0648">Protein biosynthesis</keyword>
<evidence type="ECO:0000313" key="6">
    <source>
        <dbReference type="EMBL" id="OGZ34368.1"/>
    </source>
</evidence>
<evidence type="ECO:0000256" key="4">
    <source>
        <dbReference type="SAM" id="Coils"/>
    </source>
</evidence>
<comment type="function">
    <text evidence="3">Responsible for the release of ribosomes from messenger RNA at the termination of protein biosynthesis. May increase the efficiency of translation by recycling ribosomes from one round of translation to another.</text>
</comment>
<evidence type="ECO:0000256" key="3">
    <source>
        <dbReference type="HAMAP-Rule" id="MF_00040"/>
    </source>
</evidence>
<keyword evidence="3" id="KW-0963">Cytoplasm</keyword>
<dbReference type="PANTHER" id="PTHR20982">
    <property type="entry name" value="RIBOSOME RECYCLING FACTOR"/>
    <property type="match status" value="1"/>
</dbReference>
<evidence type="ECO:0000256" key="2">
    <source>
        <dbReference type="ARBA" id="ARBA00022917"/>
    </source>
</evidence>
<evidence type="ECO:0000313" key="7">
    <source>
        <dbReference type="Proteomes" id="UP000179099"/>
    </source>
</evidence>
<dbReference type="InterPro" id="IPR002661">
    <property type="entry name" value="Ribosome_recyc_fac"/>
</dbReference>
<dbReference type="STRING" id="1801992.A2Y98_03100"/>
<feature type="coiled-coil region" evidence="4">
    <location>
        <begin position="153"/>
        <end position="180"/>
    </location>
</feature>
<evidence type="ECO:0000256" key="1">
    <source>
        <dbReference type="ARBA" id="ARBA00005912"/>
    </source>
</evidence>
<dbReference type="GO" id="GO:0005737">
    <property type="term" value="C:cytoplasm"/>
    <property type="evidence" value="ECO:0007669"/>
    <property type="project" value="UniProtKB-SubCell"/>
</dbReference>
<dbReference type="InterPro" id="IPR023584">
    <property type="entry name" value="Ribosome_recyc_fac_dom"/>
</dbReference>
<comment type="subcellular location">
    <subcellularLocation>
        <location evidence="3">Cytoplasm</location>
    </subcellularLocation>
</comment>
<organism evidence="6 7">
    <name type="scientific">Candidatus Portnoybacteria bacterium RBG_19FT_COMBO_36_7</name>
    <dbReference type="NCBI Taxonomy" id="1801992"/>
    <lineage>
        <taxon>Bacteria</taxon>
        <taxon>Candidatus Portnoyibacteriota</taxon>
    </lineage>
</organism>
<dbReference type="InterPro" id="IPR036191">
    <property type="entry name" value="RRF_sf"/>
</dbReference>
<dbReference type="GO" id="GO:0043023">
    <property type="term" value="F:ribosomal large subunit binding"/>
    <property type="evidence" value="ECO:0007669"/>
    <property type="project" value="TreeGrafter"/>
</dbReference>
<dbReference type="Pfam" id="PF01765">
    <property type="entry name" value="RRF"/>
    <property type="match status" value="1"/>
</dbReference>
<reference evidence="6 7" key="1">
    <citation type="journal article" date="2016" name="Nat. Commun.">
        <title>Thousands of microbial genomes shed light on interconnected biogeochemical processes in an aquifer system.</title>
        <authorList>
            <person name="Anantharaman K."/>
            <person name="Brown C.T."/>
            <person name="Hug L.A."/>
            <person name="Sharon I."/>
            <person name="Castelle C.J."/>
            <person name="Probst A.J."/>
            <person name="Thomas B.C."/>
            <person name="Singh A."/>
            <person name="Wilkins M.J."/>
            <person name="Karaoz U."/>
            <person name="Brodie E.L."/>
            <person name="Williams K.H."/>
            <person name="Hubbard S.S."/>
            <person name="Banfield J.F."/>
        </authorList>
    </citation>
    <scope>NUCLEOTIDE SEQUENCE [LARGE SCALE GENOMIC DNA]</scope>
</reference>
<dbReference type="PANTHER" id="PTHR20982:SF3">
    <property type="entry name" value="MITOCHONDRIAL RIBOSOME RECYCLING FACTOR PSEUDO 1"/>
    <property type="match status" value="1"/>
</dbReference>
<sequence>MYKEIIKNLKPSLDKILDKIRQEISILRTGTASPGLLENVMIDCYNSRMPLIQLAAINLRDARTLIIQPWDKAIIKNIEKGIIGSVPGLSSAVEGDIIRVNLPSPSEETRKNLVKSLHHKLEEGRMGIRQAREVAWKQIQDFSQAGKIREDDKFRAKDELQKLVDEYNNKIKEMGEKKEKDIMTV</sequence>
<comment type="caution">
    <text evidence="6">The sequence shown here is derived from an EMBL/GenBank/DDBJ whole genome shotgun (WGS) entry which is preliminary data.</text>
</comment>
<protein>
    <recommendedName>
        <fullName evidence="3">Ribosome-recycling factor</fullName>
        <shortName evidence="3">RRF</shortName>
    </recommendedName>
    <alternativeName>
        <fullName evidence="3">Ribosome-releasing factor</fullName>
    </alternativeName>
</protein>
<keyword evidence="4" id="KW-0175">Coiled coil</keyword>
<dbReference type="Gene3D" id="1.10.132.20">
    <property type="entry name" value="Ribosome-recycling factor"/>
    <property type="match status" value="1"/>
</dbReference>